<name>A0A848ER63_MEGEL</name>
<dbReference type="SUPFAM" id="SSF51621">
    <property type="entry name" value="Phosphoenolpyruvate/pyruvate domain"/>
    <property type="match status" value="1"/>
</dbReference>
<keyword evidence="3" id="KW-0456">Lyase</keyword>
<evidence type="ECO:0000313" key="6">
    <source>
        <dbReference type="Proteomes" id="UP000536773"/>
    </source>
</evidence>
<dbReference type="PANTHER" id="PTHR30502">
    <property type="entry name" value="2-KETO-3-DEOXY-L-RHAMNONATE ALDOLASE"/>
    <property type="match status" value="1"/>
</dbReference>
<comment type="caution">
    <text evidence="5">The sequence shown here is derived from an EMBL/GenBank/DDBJ whole genome shotgun (WGS) entry which is preliminary data.</text>
</comment>
<gene>
    <name evidence="5" type="ORF">HG933_00925</name>
</gene>
<dbReference type="Proteomes" id="UP000536773">
    <property type="component" value="Unassembled WGS sequence"/>
</dbReference>
<evidence type="ECO:0000259" key="4">
    <source>
        <dbReference type="Pfam" id="PF03328"/>
    </source>
</evidence>
<dbReference type="Pfam" id="PF03328">
    <property type="entry name" value="HpcH_HpaI"/>
    <property type="match status" value="1"/>
</dbReference>
<evidence type="ECO:0000256" key="3">
    <source>
        <dbReference type="ARBA" id="ARBA00023239"/>
    </source>
</evidence>
<evidence type="ECO:0000256" key="2">
    <source>
        <dbReference type="ARBA" id="ARBA00022723"/>
    </source>
</evidence>
<comment type="similarity">
    <text evidence="1">Belongs to the HpcH/HpaI aldolase family.</text>
</comment>
<dbReference type="EMBL" id="JABBJH010000001">
    <property type="protein sequence ID" value="NMK37980.1"/>
    <property type="molecule type" value="Genomic_DNA"/>
</dbReference>
<reference evidence="5 6" key="1">
    <citation type="submission" date="2020-04" db="EMBL/GenBank/DDBJ databases">
        <authorList>
            <person name="Hitch T.C.A."/>
            <person name="Wylensek D."/>
            <person name="Clavel T."/>
        </authorList>
    </citation>
    <scope>NUCLEOTIDE SEQUENCE [LARGE SCALE GENOMIC DNA]</scope>
    <source>
        <strain evidence="5 6">WCA-386-APC-2A</strain>
    </source>
</reference>
<sequence length="261" mass="28758">MSLNRLRELFQSGKGAVGTFVSMGNESVVECLGYTGLDFVIIDTEHGPFDTETMMQLIRAAERVGLVPVVRIANVDHKEIQRAADCGAQGLIVPCLRDIKDFQKTVALAKYAPIGQRGFIKGRGTGFGQLPWAATDTLEEYYANSNERLMVIPQCETKEALEQIEEIAAMEGIDGIFIGPFDLSTSMGLPGRFTHPDFLAAKARILKTCKKENKPCYLFTTKPKEAAACLKEGYAGVAHELDFDILIQAYRDIVSQIQSSR</sequence>
<dbReference type="GO" id="GO:0005737">
    <property type="term" value="C:cytoplasm"/>
    <property type="evidence" value="ECO:0007669"/>
    <property type="project" value="TreeGrafter"/>
</dbReference>
<dbReference type="Gene3D" id="3.20.20.60">
    <property type="entry name" value="Phosphoenolpyruvate-binding domains"/>
    <property type="match status" value="1"/>
</dbReference>
<proteinExistence type="inferred from homology"/>
<dbReference type="PANTHER" id="PTHR30502:SF0">
    <property type="entry name" value="PHOSPHOENOLPYRUVATE CARBOXYLASE FAMILY PROTEIN"/>
    <property type="match status" value="1"/>
</dbReference>
<dbReference type="InterPro" id="IPR040442">
    <property type="entry name" value="Pyrv_kinase-like_dom_sf"/>
</dbReference>
<dbReference type="GO" id="GO:0016832">
    <property type="term" value="F:aldehyde-lyase activity"/>
    <property type="evidence" value="ECO:0007669"/>
    <property type="project" value="TreeGrafter"/>
</dbReference>
<evidence type="ECO:0000313" key="5">
    <source>
        <dbReference type="EMBL" id="NMK37980.1"/>
    </source>
</evidence>
<organism evidence="5 6">
    <name type="scientific">Megasphaera elsdenii</name>
    <dbReference type="NCBI Taxonomy" id="907"/>
    <lineage>
        <taxon>Bacteria</taxon>
        <taxon>Bacillati</taxon>
        <taxon>Bacillota</taxon>
        <taxon>Negativicutes</taxon>
        <taxon>Veillonellales</taxon>
        <taxon>Veillonellaceae</taxon>
        <taxon>Megasphaera</taxon>
    </lineage>
</organism>
<evidence type="ECO:0000256" key="1">
    <source>
        <dbReference type="ARBA" id="ARBA00005568"/>
    </source>
</evidence>
<accession>A0A848ER63</accession>
<protein>
    <recommendedName>
        <fullName evidence="4">HpcH/HpaI aldolase/citrate lyase domain-containing protein</fullName>
    </recommendedName>
</protein>
<dbReference type="InterPro" id="IPR005000">
    <property type="entry name" value="Aldolase/citrate-lyase_domain"/>
</dbReference>
<dbReference type="RefSeq" id="WP_169012959.1">
    <property type="nucleotide sequence ID" value="NZ_JABBJH010000001.1"/>
</dbReference>
<dbReference type="AlphaFoldDB" id="A0A848ER63"/>
<dbReference type="GO" id="GO:0046872">
    <property type="term" value="F:metal ion binding"/>
    <property type="evidence" value="ECO:0007669"/>
    <property type="project" value="UniProtKB-KW"/>
</dbReference>
<feature type="domain" description="HpcH/HpaI aldolase/citrate lyase" evidence="4">
    <location>
        <begin position="18"/>
        <end position="248"/>
    </location>
</feature>
<dbReference type="InterPro" id="IPR015813">
    <property type="entry name" value="Pyrv/PenolPyrv_kinase-like_dom"/>
</dbReference>
<dbReference type="InterPro" id="IPR050251">
    <property type="entry name" value="HpcH-HpaI_aldolase"/>
</dbReference>
<keyword evidence="2" id="KW-0479">Metal-binding</keyword>